<dbReference type="SUPFAM" id="SSF49452">
    <property type="entry name" value="Starch-binding domain-like"/>
    <property type="match status" value="2"/>
</dbReference>
<name>A0A9K3CNN4_9EUKA</name>
<evidence type="ECO:0000256" key="7">
    <source>
        <dbReference type="ARBA" id="ARBA00023170"/>
    </source>
</evidence>
<evidence type="ECO:0000256" key="2">
    <source>
        <dbReference type="ARBA" id="ARBA00022475"/>
    </source>
</evidence>
<evidence type="ECO:0000256" key="9">
    <source>
        <dbReference type="ARBA" id="ARBA00037847"/>
    </source>
</evidence>
<keyword evidence="2" id="KW-1003">Cell membrane</keyword>
<keyword evidence="12" id="KW-1185">Reference proteome</keyword>
<evidence type="ECO:0000256" key="1">
    <source>
        <dbReference type="ARBA" id="ARBA00004236"/>
    </source>
</evidence>
<gene>
    <name evidence="11" type="ORF">KIPB_001314</name>
</gene>
<dbReference type="InterPro" id="IPR032675">
    <property type="entry name" value="LRR_dom_sf"/>
</dbReference>
<keyword evidence="8" id="KW-0325">Glycoprotein</keyword>
<evidence type="ECO:0000313" key="11">
    <source>
        <dbReference type="EMBL" id="GIQ80506.1"/>
    </source>
</evidence>
<dbReference type="PANTHER" id="PTHR48052:SF63">
    <property type="entry name" value="PROTEIN KINASE DOMAIN-CONTAINING PROTEIN"/>
    <property type="match status" value="1"/>
</dbReference>
<dbReference type="InterPro" id="IPR013784">
    <property type="entry name" value="Carb-bd-like_fold"/>
</dbReference>
<evidence type="ECO:0000256" key="6">
    <source>
        <dbReference type="ARBA" id="ARBA00023136"/>
    </source>
</evidence>
<keyword evidence="5" id="KW-1133">Transmembrane helix</keyword>
<evidence type="ECO:0000256" key="8">
    <source>
        <dbReference type="ARBA" id="ARBA00023180"/>
    </source>
</evidence>
<sequence length="2430" mass="264061">MGSNPLCPPPPPLPSPSPPGSLGCLPNLHSLSATNNNLVTSFPVGLCQAARLAHINLSNATLSGALPSCVCTMPYLQTLDVSNSSMHAALPSCLGAAKDTPMLTLTASCAHLEGEVPQGLTGGTLRRVEVNCNPYLIGSDNCHKSLRRCDDECFDKKMLNDCANLRHYSPGPNCRVARVQGQVVSAASVVQGMADVHVTAYAPDSLLPLASCDTDASGSYSLDLTTASHSHSLFRVEFSGPHVCSHTEMANFSRCGTVTVDASLSPLCRTRPSLTVNVATALPHSVKPEGATVSLSSTDGVYHASAKTNANGTALFDALPEGLAGRTYTMAVSTVPGLPGQTMQDGVTYTFPWCRAATVKQTVPCVQQSVSVGLCEDPYARNPAMVEGITLSFFDETTSPRHLLGTASCASGHSTRALSPASVLPLPSWDMEEVTVEWVYEDTENKAVVQLGYGLTQETLHTQCATAVTGQITNAFDGYPVPDAEVVVGTNPIRSGTTDDLGRYSIVGVPDGAWPVTVTTIPTTADGDAALTPAFPGCGSSTLDIAVPCLEESVCVSVTNMDGTYADGIYVYYYDVSVPGTKAYLGHSVTDGSAAPSLTSCLDIVPTVTDTPVSEVLVAFFDNHGQAYVEDLPPLHCGVNTHTVGTCPNVISGMVSDTDGAPIEGVIVSLDAYPATATTDALGEYALWSVPSGVPMPYEYTVTYAKTGNVTGTSTATPSDCTTTAGMHMVLSPTLAEEECDCHLDPIPLLHQCNHTPLCGYTAELYCLKANTDGTQTVQVKLALDNNSDRQCSLRHVTIASPEDYLSLTTNTECTSYGAIDPTSTDAEYLASINRDYGYGLTLEYPCISNYMGDSPAEDIISFVSTGNSINMVLMVETGMGYESMHFVTGECRVNYFGRNRVQFIDKPVSNLTVVMESGGLQTLDENGGAFYTDGDRASFYVGNQLLGTTTLDRRIYPMDVLPLSDMDDVRVANMAMLLQSLDSDGVTHNIIEITHDVIKHLNSALDTHGVITDWRDTEHVEAVINTTIASASVDGITLTKVSQSDAKNNLESSISKDAPDMFKKNISKTFEQLSTKATMEIMDVWVPARQANGLPTDLLDDYIHSDYVVVNDPDAPVQEVDRDYTYRGVPYFDDEGNVFRASRMAKPIVAVYTDEHEDVHTDYNSSDIWVAVSRDDGNTWKRKNLSKSADRSSFTRKNGDEYFGTCEKPQNVVLDNYIMVSWVSKYALGGKPHYTLLDDESKDIWGVSGPQRSVDYTYQDYPEVGEVPYGVIWTCRGVIATEDSVEEITDENGTVIETLYTFAGDILWYKPERLTSGRRDAMEAALSGAEEGGFGIVWQEDPEGLRPGDGRGPGEGWSGANTNKKTDIWYSYISWENFAETIPYDEDDEQHDGQPDDPTGDGTSDGEGDGTQTSSGYSPRAAHPMSLPVRLSNNDIVNVKNMQVMLDDKFGLPEIGPECLTWEFVQDLNDPTDEGIFECSVWDTSGAMSFIHDPNIDKGSHDAVDGEAEADTGCGSHAYGYKVEGLCDTKTTSKVSYDDPILENHPTWGHIVTNVTPYVGLCAETYGEAETNADALANWPEKCLRAPHDTHGGGSNVDEDVRNTYYFHTTEDCGVVYNHGGRWLYKRNHQGEEKLICVTEDGIALDGNTAAARPNLHLEPFFDTTQGKMSAYAMVAFDETKGVGGGEPLGSDESDPDADSPYGDTGDPAYKPDLGKNVIYQTFRMDDPDVVSDGFIINMPEMTTVVLDEWNKPRLFEVTETVDGETVTTFVTQPLPIDDEVVYYVIAGETTDIVQSVSTPKVDPDFDFLDPECDPETDGYCVNNGLVQGVSILKTAPVLTAEGTAALQPALVYLREQLVEMTTGTEVFDDMTDVCVPTTDADENMTIVTDYKLDCWGRKMLATENARRPRFVAQDPADIGDKGLAMVILWKQGPEGDGGPSDQFMRRFVATKRFEDELDGPVGQIDPSENPYAFENCVCAFRVTPEGWDSEVCITPVVETEEQQSALEPHQLSLMNTSGHTAVVTAAAAQKADDPSEVSKDDEKEGAGEVQVYLWHQTKANLYNSSTVNNLDVARASRGSLIGDRLIIAFTYAPNHAAQTHGNDVYDFKIRRSFDGGETFTTDPNGTVNTVHYDYYKSWEGEIADADTVLSEAYETVPEIPNLVKSVYAPGDWEPARNLSNMLNTKYSVIEPRVAVLPAQIEVSEDRWNELLGSAREAETVDDVEFGAVKYLLASVPGEVEQESGGHGSTNIVYTVDNTQLDFDLTDYNPLEDVPNTSAFYVAYGTDNNPKKDKETGEIATPVPLDIFYSYSQNYGNQFYGRADITDATTDTEDGDKLFEERLYYTDDEAGWVVDTESDADPVEYKVDKPQWYWLARGEGMSGEAQIRMTPDGSRCYAIWVTDAFEDGVSEPFSDVLFRRIQPHSMSGV</sequence>
<comment type="caution">
    <text evidence="11">The sequence shown here is derived from an EMBL/GenBank/DDBJ whole genome shotgun (WGS) entry which is preliminary data.</text>
</comment>
<evidence type="ECO:0000256" key="4">
    <source>
        <dbReference type="ARBA" id="ARBA00022729"/>
    </source>
</evidence>
<evidence type="ECO:0000256" key="10">
    <source>
        <dbReference type="SAM" id="MobiDB-lite"/>
    </source>
</evidence>
<evidence type="ECO:0000256" key="5">
    <source>
        <dbReference type="ARBA" id="ARBA00022989"/>
    </source>
</evidence>
<feature type="region of interest" description="Disordered" evidence="10">
    <location>
        <begin position="1684"/>
        <end position="1710"/>
    </location>
</feature>
<dbReference type="GO" id="GO:0012505">
    <property type="term" value="C:endomembrane system"/>
    <property type="evidence" value="ECO:0007669"/>
    <property type="project" value="UniProtKB-SubCell"/>
</dbReference>
<proteinExistence type="predicted"/>
<dbReference type="OrthoDB" id="1060944at2759"/>
<dbReference type="Gene3D" id="3.80.10.10">
    <property type="entry name" value="Ribonuclease Inhibitor"/>
    <property type="match status" value="1"/>
</dbReference>
<dbReference type="GO" id="GO:0005886">
    <property type="term" value="C:plasma membrane"/>
    <property type="evidence" value="ECO:0007669"/>
    <property type="project" value="UniProtKB-SubCell"/>
</dbReference>
<keyword evidence="4" id="KW-0732">Signal</keyword>
<evidence type="ECO:0000256" key="3">
    <source>
        <dbReference type="ARBA" id="ARBA00022692"/>
    </source>
</evidence>
<dbReference type="GO" id="GO:0030246">
    <property type="term" value="F:carbohydrate binding"/>
    <property type="evidence" value="ECO:0007669"/>
    <property type="project" value="InterPro"/>
</dbReference>
<feature type="region of interest" description="Disordered" evidence="10">
    <location>
        <begin position="1386"/>
        <end position="1428"/>
    </location>
</feature>
<accession>A0A9K3CNN4</accession>
<protein>
    <submittedName>
        <fullName evidence="11">Uncharacterized protein</fullName>
    </submittedName>
</protein>
<dbReference type="SUPFAM" id="SSF52058">
    <property type="entry name" value="L domain-like"/>
    <property type="match status" value="1"/>
</dbReference>
<dbReference type="NCBIfam" id="NF040591">
    <property type="entry name" value="choice_anch_O"/>
    <property type="match status" value="2"/>
</dbReference>
<organism evidence="11 12">
    <name type="scientific">Kipferlia bialata</name>
    <dbReference type="NCBI Taxonomy" id="797122"/>
    <lineage>
        <taxon>Eukaryota</taxon>
        <taxon>Metamonada</taxon>
        <taxon>Carpediemonas-like organisms</taxon>
        <taxon>Kipferlia</taxon>
    </lineage>
</organism>
<dbReference type="Proteomes" id="UP000265618">
    <property type="component" value="Unassembled WGS sequence"/>
</dbReference>
<keyword evidence="6" id="KW-0472">Membrane</keyword>
<comment type="subcellular location">
    <subcellularLocation>
        <location evidence="1">Cell membrane</location>
    </subcellularLocation>
    <subcellularLocation>
        <location evidence="9">Endomembrane system</location>
        <topology evidence="9">Single-pass membrane protein</topology>
    </subcellularLocation>
</comment>
<dbReference type="EMBL" id="BDIP01000182">
    <property type="protein sequence ID" value="GIQ80506.1"/>
    <property type="molecule type" value="Genomic_DNA"/>
</dbReference>
<feature type="region of interest" description="Disordered" evidence="10">
    <location>
        <begin position="1340"/>
        <end position="1361"/>
    </location>
</feature>
<evidence type="ECO:0000313" key="12">
    <source>
        <dbReference type="Proteomes" id="UP000265618"/>
    </source>
</evidence>
<dbReference type="PANTHER" id="PTHR48052">
    <property type="entry name" value="UNNAMED PRODUCT"/>
    <property type="match status" value="1"/>
</dbReference>
<dbReference type="Gene3D" id="2.60.40.1120">
    <property type="entry name" value="Carboxypeptidase-like, regulatory domain"/>
    <property type="match status" value="1"/>
</dbReference>
<keyword evidence="7" id="KW-0675">Receptor</keyword>
<reference evidence="11 12" key="1">
    <citation type="journal article" date="2018" name="PLoS ONE">
        <title>The draft genome of Kipferlia bialata reveals reductive genome evolution in fornicate parasites.</title>
        <authorList>
            <person name="Tanifuji G."/>
            <person name="Takabayashi S."/>
            <person name="Kume K."/>
            <person name="Takagi M."/>
            <person name="Nakayama T."/>
            <person name="Kamikawa R."/>
            <person name="Inagaki Y."/>
            <person name="Hashimoto T."/>
        </authorList>
    </citation>
    <scope>NUCLEOTIDE SEQUENCE [LARGE SCALE GENOMIC DNA]</scope>
    <source>
        <strain evidence="11">NY0173</strain>
    </source>
</reference>
<keyword evidence="3" id="KW-0812">Transmembrane</keyword>